<dbReference type="EMBL" id="JAECVU010000001">
    <property type="protein sequence ID" value="MBH8587283.1"/>
    <property type="molecule type" value="Genomic_DNA"/>
</dbReference>
<feature type="transmembrane region" description="Helical" evidence="5">
    <location>
        <begin position="37"/>
        <end position="57"/>
    </location>
</feature>
<evidence type="ECO:0000256" key="2">
    <source>
        <dbReference type="ARBA" id="ARBA00022692"/>
    </source>
</evidence>
<accession>A0ABS0QEB1</accession>
<sequence>MSFKTPTRTAIATSLAIAFVSSSGSVAAKLVSDQILLIPSVILAVSGLIASPAGAMVSKKANPRTLRVGLTLVIAITFLKIWYDYLAIYIG</sequence>
<comment type="subcellular location">
    <subcellularLocation>
        <location evidence="5">Cell membrane</location>
        <topology evidence="5">Multi-pass membrane protein</topology>
    </subcellularLocation>
    <subcellularLocation>
        <location evidence="1">Membrane</location>
        <topology evidence="1">Multi-pass membrane protein</topology>
    </subcellularLocation>
</comment>
<feature type="chain" id="PRO_5045637223" description="Probable membrane transporter protein" evidence="6">
    <location>
        <begin position="28"/>
        <end position="91"/>
    </location>
</feature>
<reference evidence="7 8" key="1">
    <citation type="submission" date="2020-12" db="EMBL/GenBank/DDBJ databases">
        <title>WGS of Thermoactinomyces spp.</title>
        <authorList>
            <person name="Cheng K."/>
        </authorList>
    </citation>
    <scope>NUCLEOTIDE SEQUENCE [LARGE SCALE GENOMIC DNA]</scope>
    <source>
        <strain evidence="8">CICC 10650\ACCC 41061</strain>
    </source>
</reference>
<keyword evidence="8" id="KW-1185">Reference proteome</keyword>
<organism evidence="7 8">
    <name type="scientific">Thermoactinomyces vulgaris</name>
    <dbReference type="NCBI Taxonomy" id="2026"/>
    <lineage>
        <taxon>Bacteria</taxon>
        <taxon>Bacillati</taxon>
        <taxon>Bacillota</taxon>
        <taxon>Bacilli</taxon>
        <taxon>Bacillales</taxon>
        <taxon>Thermoactinomycetaceae</taxon>
        <taxon>Thermoactinomyces</taxon>
    </lineage>
</organism>
<dbReference type="InterPro" id="IPR002781">
    <property type="entry name" value="TM_pro_TauE-like"/>
</dbReference>
<evidence type="ECO:0000313" key="8">
    <source>
        <dbReference type="Proteomes" id="UP000641910"/>
    </source>
</evidence>
<feature type="transmembrane region" description="Helical" evidence="5">
    <location>
        <begin position="69"/>
        <end position="90"/>
    </location>
</feature>
<name>A0ABS0QEB1_THEVU</name>
<evidence type="ECO:0000256" key="3">
    <source>
        <dbReference type="ARBA" id="ARBA00022989"/>
    </source>
</evidence>
<dbReference type="Proteomes" id="UP000641910">
    <property type="component" value="Unassembled WGS sequence"/>
</dbReference>
<keyword evidence="4 5" id="KW-0472">Membrane</keyword>
<comment type="similarity">
    <text evidence="5">Belongs to the 4-toluene sulfonate uptake permease (TSUP) (TC 2.A.102) family.</text>
</comment>
<gene>
    <name evidence="7" type="ORF">I8U22_00420</name>
</gene>
<comment type="caution">
    <text evidence="7">The sequence shown here is derived from an EMBL/GenBank/DDBJ whole genome shotgun (WGS) entry which is preliminary data.</text>
</comment>
<dbReference type="Pfam" id="PF01925">
    <property type="entry name" value="TauE"/>
    <property type="match status" value="1"/>
</dbReference>
<protein>
    <recommendedName>
        <fullName evidence="5">Probable membrane transporter protein</fullName>
    </recommendedName>
</protein>
<dbReference type="RefSeq" id="WP_049720093.1">
    <property type="nucleotide sequence ID" value="NZ_CP036487.1"/>
</dbReference>
<evidence type="ECO:0000256" key="1">
    <source>
        <dbReference type="ARBA" id="ARBA00004141"/>
    </source>
</evidence>
<evidence type="ECO:0000256" key="4">
    <source>
        <dbReference type="ARBA" id="ARBA00023136"/>
    </source>
</evidence>
<keyword evidence="3 5" id="KW-1133">Transmembrane helix</keyword>
<evidence type="ECO:0000256" key="5">
    <source>
        <dbReference type="RuleBase" id="RU363041"/>
    </source>
</evidence>
<feature type="signal peptide" evidence="6">
    <location>
        <begin position="1"/>
        <end position="27"/>
    </location>
</feature>
<evidence type="ECO:0000256" key="6">
    <source>
        <dbReference type="SAM" id="SignalP"/>
    </source>
</evidence>
<evidence type="ECO:0000313" key="7">
    <source>
        <dbReference type="EMBL" id="MBH8587283.1"/>
    </source>
</evidence>
<keyword evidence="2 5" id="KW-0812">Transmembrane</keyword>
<keyword evidence="5" id="KW-1003">Cell membrane</keyword>
<proteinExistence type="inferred from homology"/>
<keyword evidence="6" id="KW-0732">Signal</keyword>